<sequence>MKVMIISWIAFISIWSFASMGYDKAQAKRKGRRVPEKNLWLLAIVGGGIGAYLGMMTFNHKTRHTAFRIGFLLLAAIYIGLIIYLLGFDLLGTEKA</sequence>
<evidence type="ECO:0000256" key="1">
    <source>
        <dbReference type="SAM" id="Phobius"/>
    </source>
</evidence>
<dbReference type="InterPro" id="IPR010718">
    <property type="entry name" value="DUF1294"/>
</dbReference>
<proteinExistence type="predicted"/>
<dbReference type="RefSeq" id="WP_147055106.1">
    <property type="nucleotide sequence ID" value="NZ_BJYL01000006.1"/>
</dbReference>
<keyword evidence="1" id="KW-0812">Transmembrane</keyword>
<name>A0A511Z469_9BACL</name>
<evidence type="ECO:0000313" key="2">
    <source>
        <dbReference type="EMBL" id="GEN82248.1"/>
    </source>
</evidence>
<dbReference type="AlphaFoldDB" id="A0A511Z469"/>
<comment type="caution">
    <text evidence="2">The sequence shown here is derived from an EMBL/GenBank/DDBJ whole genome shotgun (WGS) entry which is preliminary data.</text>
</comment>
<protein>
    <recommendedName>
        <fullName evidence="4">DUF1294 domain-containing protein</fullName>
    </recommendedName>
</protein>
<dbReference type="OrthoDB" id="1698854at2"/>
<accession>A0A511Z469</accession>
<feature type="transmembrane region" description="Helical" evidence="1">
    <location>
        <begin position="39"/>
        <end position="58"/>
    </location>
</feature>
<dbReference type="EMBL" id="BJYL01000006">
    <property type="protein sequence ID" value="GEN82248.1"/>
    <property type="molecule type" value="Genomic_DNA"/>
</dbReference>
<reference evidence="2 3" key="1">
    <citation type="submission" date="2019-07" db="EMBL/GenBank/DDBJ databases">
        <title>Whole genome shotgun sequence of Sporosarcina luteola NBRC 105378.</title>
        <authorList>
            <person name="Hosoyama A."/>
            <person name="Uohara A."/>
            <person name="Ohji S."/>
            <person name="Ichikawa N."/>
        </authorList>
    </citation>
    <scope>NUCLEOTIDE SEQUENCE [LARGE SCALE GENOMIC DNA]</scope>
    <source>
        <strain evidence="2 3">NBRC 105378</strain>
    </source>
</reference>
<evidence type="ECO:0000313" key="3">
    <source>
        <dbReference type="Proteomes" id="UP000321901"/>
    </source>
</evidence>
<organism evidence="2 3">
    <name type="scientific">Sporosarcina luteola</name>
    <dbReference type="NCBI Taxonomy" id="582850"/>
    <lineage>
        <taxon>Bacteria</taxon>
        <taxon>Bacillati</taxon>
        <taxon>Bacillota</taxon>
        <taxon>Bacilli</taxon>
        <taxon>Bacillales</taxon>
        <taxon>Caryophanaceae</taxon>
        <taxon>Sporosarcina</taxon>
    </lineage>
</organism>
<keyword evidence="1" id="KW-0472">Membrane</keyword>
<gene>
    <name evidence="2" type="ORF">SLU01_05600</name>
</gene>
<feature type="transmembrane region" description="Helical" evidence="1">
    <location>
        <begin position="65"/>
        <end position="86"/>
    </location>
</feature>
<evidence type="ECO:0008006" key="4">
    <source>
        <dbReference type="Google" id="ProtNLM"/>
    </source>
</evidence>
<keyword evidence="3" id="KW-1185">Reference proteome</keyword>
<dbReference type="Proteomes" id="UP000321901">
    <property type="component" value="Unassembled WGS sequence"/>
</dbReference>
<keyword evidence="1" id="KW-1133">Transmembrane helix</keyword>
<dbReference type="Pfam" id="PF06961">
    <property type="entry name" value="DUF1294"/>
    <property type="match status" value="1"/>
</dbReference>